<dbReference type="AlphaFoldDB" id="A0A067SN92"/>
<dbReference type="SUPFAM" id="SSF54897">
    <property type="entry name" value="Protease propeptides/inhibitors"/>
    <property type="match status" value="1"/>
</dbReference>
<evidence type="ECO:0008006" key="3">
    <source>
        <dbReference type="Google" id="ProtNLM"/>
    </source>
</evidence>
<reference evidence="2" key="1">
    <citation type="journal article" date="2014" name="Proc. Natl. Acad. Sci. U.S.A.">
        <title>Extensive sampling of basidiomycete genomes demonstrates inadequacy of the white-rot/brown-rot paradigm for wood decay fungi.</title>
        <authorList>
            <person name="Riley R."/>
            <person name="Salamov A.A."/>
            <person name="Brown D.W."/>
            <person name="Nagy L.G."/>
            <person name="Floudas D."/>
            <person name="Held B.W."/>
            <person name="Levasseur A."/>
            <person name="Lombard V."/>
            <person name="Morin E."/>
            <person name="Otillar R."/>
            <person name="Lindquist E.A."/>
            <person name="Sun H."/>
            <person name="LaButti K.M."/>
            <person name="Schmutz J."/>
            <person name="Jabbour D."/>
            <person name="Luo H."/>
            <person name="Baker S.E."/>
            <person name="Pisabarro A.G."/>
            <person name="Walton J.D."/>
            <person name="Blanchette R.A."/>
            <person name="Henrissat B."/>
            <person name="Martin F."/>
            <person name="Cullen D."/>
            <person name="Hibbett D.S."/>
            <person name="Grigoriev I.V."/>
        </authorList>
    </citation>
    <scope>NUCLEOTIDE SEQUENCE [LARGE SCALE GENOMIC DNA]</scope>
    <source>
        <strain evidence="2">CBS 339.88</strain>
    </source>
</reference>
<evidence type="ECO:0000313" key="2">
    <source>
        <dbReference type="Proteomes" id="UP000027222"/>
    </source>
</evidence>
<proteinExistence type="predicted"/>
<protein>
    <recommendedName>
        <fullName evidence="3">Inhibitor I9 domain-containing protein</fullName>
    </recommendedName>
</protein>
<dbReference type="HOGENOM" id="CLU_1731600_0_0_1"/>
<accession>A0A067SN92</accession>
<name>A0A067SN92_GALM3</name>
<gene>
    <name evidence="1" type="ORF">GALMADRAFT_786996</name>
</gene>
<organism evidence="1 2">
    <name type="scientific">Galerina marginata (strain CBS 339.88)</name>
    <dbReference type="NCBI Taxonomy" id="685588"/>
    <lineage>
        <taxon>Eukaryota</taxon>
        <taxon>Fungi</taxon>
        <taxon>Dikarya</taxon>
        <taxon>Basidiomycota</taxon>
        <taxon>Agaricomycotina</taxon>
        <taxon>Agaricomycetes</taxon>
        <taxon>Agaricomycetidae</taxon>
        <taxon>Agaricales</taxon>
        <taxon>Agaricineae</taxon>
        <taxon>Strophariaceae</taxon>
        <taxon>Galerina</taxon>
    </lineage>
</organism>
<sequence length="151" mass="17204">MIPLNNGLLCASTMVSRRQVLHCYFRRHLRITELSRPCLARLQLIPAKSTSISLSNVNITVDSKNIRHYKAPLASSYPNEEPWSTYIVKLKPGFHNDAIFKKIPPASWKIVEDLGETRGYEAFVGSFDEDVVTLLRELPEVDYVTTEHGEM</sequence>
<evidence type="ECO:0000313" key="1">
    <source>
        <dbReference type="EMBL" id="KDR71467.1"/>
    </source>
</evidence>
<keyword evidence="2" id="KW-1185">Reference proteome</keyword>
<dbReference type="Proteomes" id="UP000027222">
    <property type="component" value="Unassembled WGS sequence"/>
</dbReference>
<dbReference type="EMBL" id="KL142392">
    <property type="protein sequence ID" value="KDR71467.1"/>
    <property type="molecule type" value="Genomic_DNA"/>
</dbReference>